<protein>
    <recommendedName>
        <fullName evidence="4">DUF2178 domain-containing protein</fullName>
    </recommendedName>
</protein>
<dbReference type="Proteomes" id="UP001165561">
    <property type="component" value="Unassembled WGS sequence"/>
</dbReference>
<feature type="transmembrane region" description="Helical" evidence="1">
    <location>
        <begin position="12"/>
        <end position="32"/>
    </location>
</feature>
<keyword evidence="1" id="KW-1133">Transmembrane helix</keyword>
<name>A0ABT5U0M3_9MICO</name>
<feature type="transmembrane region" description="Helical" evidence="1">
    <location>
        <begin position="91"/>
        <end position="112"/>
    </location>
</feature>
<dbReference type="EMBL" id="JARACI010001148">
    <property type="protein sequence ID" value="MDD9207732.1"/>
    <property type="molecule type" value="Genomic_DNA"/>
</dbReference>
<keyword evidence="1" id="KW-0472">Membrane</keyword>
<keyword evidence="3" id="KW-1185">Reference proteome</keyword>
<evidence type="ECO:0008006" key="4">
    <source>
        <dbReference type="Google" id="ProtNLM"/>
    </source>
</evidence>
<proteinExistence type="predicted"/>
<comment type="caution">
    <text evidence="2">The sequence shown here is derived from an EMBL/GenBank/DDBJ whole genome shotgun (WGS) entry which is preliminary data.</text>
</comment>
<accession>A0ABT5U0M3</accession>
<evidence type="ECO:0000313" key="2">
    <source>
        <dbReference type="EMBL" id="MDD9207732.1"/>
    </source>
</evidence>
<feature type="transmembrane region" description="Helical" evidence="1">
    <location>
        <begin position="118"/>
        <end position="138"/>
    </location>
</feature>
<evidence type="ECO:0000256" key="1">
    <source>
        <dbReference type="SAM" id="Phobius"/>
    </source>
</evidence>
<reference evidence="2" key="1">
    <citation type="submission" date="2023-02" db="EMBL/GenBank/DDBJ databases">
        <title>Georgenia sp.10Sc9-8, isolated from a soil sample collected from the Taklamakan desert.</title>
        <authorList>
            <person name="Liu S."/>
        </authorList>
    </citation>
    <scope>NUCLEOTIDE SEQUENCE</scope>
    <source>
        <strain evidence="2">10Sc9-8</strain>
    </source>
</reference>
<sequence>MSTTELTRKDKALVGSIVVALLALVLAVGLLLREYGPGNMGNGFLQGAAVGLLGAGIVLWRVSKRPSRATTFERAWTQAGDERDDAVLTRALAVLGLLSFPMTGAAAIAVGLGVEPMMALTLLLVTEVVVGAIAFAVINRRS</sequence>
<organism evidence="2 3">
    <name type="scientific">Georgenia halotolerans</name>
    <dbReference type="NCBI Taxonomy" id="3028317"/>
    <lineage>
        <taxon>Bacteria</taxon>
        <taxon>Bacillati</taxon>
        <taxon>Actinomycetota</taxon>
        <taxon>Actinomycetes</taxon>
        <taxon>Micrococcales</taxon>
        <taxon>Bogoriellaceae</taxon>
        <taxon>Georgenia</taxon>
    </lineage>
</organism>
<gene>
    <name evidence="2" type="ORF">PU560_14845</name>
</gene>
<keyword evidence="1" id="KW-0812">Transmembrane</keyword>
<evidence type="ECO:0000313" key="3">
    <source>
        <dbReference type="Proteomes" id="UP001165561"/>
    </source>
</evidence>
<feature type="transmembrane region" description="Helical" evidence="1">
    <location>
        <begin position="44"/>
        <end position="62"/>
    </location>
</feature>